<accession>A0ABD5F1U2</accession>
<feature type="non-terminal residue" evidence="3">
    <location>
        <position position="141"/>
    </location>
</feature>
<dbReference type="RefSeq" id="WP_311639025.1">
    <property type="nucleotide sequence ID" value="NZ_JAVRES010000229.1"/>
</dbReference>
<gene>
    <name evidence="3" type="ORF">RM877_39755</name>
</gene>
<feature type="compositionally biased region" description="Polar residues" evidence="1">
    <location>
        <begin position="132"/>
        <end position="141"/>
    </location>
</feature>
<comment type="caution">
    <text evidence="3">The sequence shown here is derived from an EMBL/GenBank/DDBJ whole genome shotgun (WGS) entry which is preliminary data.</text>
</comment>
<feature type="chain" id="PRO_5044763029" evidence="2">
    <location>
        <begin position="32"/>
        <end position="141"/>
    </location>
</feature>
<evidence type="ECO:0000256" key="1">
    <source>
        <dbReference type="SAM" id="MobiDB-lite"/>
    </source>
</evidence>
<evidence type="ECO:0000313" key="4">
    <source>
        <dbReference type="Proteomes" id="UP001183535"/>
    </source>
</evidence>
<evidence type="ECO:0000313" key="3">
    <source>
        <dbReference type="EMBL" id="MDT0440781.1"/>
    </source>
</evidence>
<feature type="region of interest" description="Disordered" evidence="1">
    <location>
        <begin position="36"/>
        <end position="69"/>
    </location>
</feature>
<dbReference type="Proteomes" id="UP001183535">
    <property type="component" value="Unassembled WGS sequence"/>
</dbReference>
<keyword evidence="4" id="KW-1185">Reference proteome</keyword>
<name>A0ABD5F1U2_9ACTN</name>
<dbReference type="PROSITE" id="PS51257">
    <property type="entry name" value="PROKAR_LIPOPROTEIN"/>
    <property type="match status" value="1"/>
</dbReference>
<proteinExistence type="predicted"/>
<reference evidence="4" key="1">
    <citation type="submission" date="2023-07" db="EMBL/GenBank/DDBJ databases">
        <title>30 novel species of actinomycetes from the DSMZ collection.</title>
        <authorList>
            <person name="Nouioui I."/>
        </authorList>
    </citation>
    <scope>NUCLEOTIDE SEQUENCE [LARGE SCALE GENOMIC DNA]</scope>
    <source>
        <strain evidence="4">DSM 41981</strain>
    </source>
</reference>
<feature type="region of interest" description="Disordered" evidence="1">
    <location>
        <begin position="119"/>
        <end position="141"/>
    </location>
</feature>
<protein>
    <submittedName>
        <fullName evidence="3">Uncharacterized protein</fullName>
    </submittedName>
</protein>
<feature type="signal peptide" evidence="2">
    <location>
        <begin position="1"/>
        <end position="31"/>
    </location>
</feature>
<evidence type="ECO:0000256" key="2">
    <source>
        <dbReference type="SAM" id="SignalP"/>
    </source>
</evidence>
<organism evidence="3 4">
    <name type="scientific">Streptomyces doudnae</name>
    <dbReference type="NCBI Taxonomy" id="3075536"/>
    <lineage>
        <taxon>Bacteria</taxon>
        <taxon>Bacillati</taxon>
        <taxon>Actinomycetota</taxon>
        <taxon>Actinomycetes</taxon>
        <taxon>Kitasatosporales</taxon>
        <taxon>Streptomycetaceae</taxon>
        <taxon>Streptomyces</taxon>
    </lineage>
</organism>
<sequence length="141" mass="14423">MRHQLVKALRRSAVAVPVLSLGLTACAPLFAADPRYATDSGAHPQGQPVTTSAGPPSAPGIDAPKNDLSWRDCTPRVFSDAGVQPTPDVTLDCATYDADLDSINGATGTVSIGVVRARSSQTPPDAGPLVMTTGSDIPTSV</sequence>
<dbReference type="AlphaFoldDB" id="A0ABD5F1U2"/>
<dbReference type="EMBL" id="JAVRES010000229">
    <property type="protein sequence ID" value="MDT0440781.1"/>
    <property type="molecule type" value="Genomic_DNA"/>
</dbReference>
<keyword evidence="2" id="KW-0732">Signal</keyword>